<dbReference type="EMBL" id="MK937592">
    <property type="protein sequence ID" value="QDH91861.1"/>
    <property type="molecule type" value="Genomic_DNA"/>
</dbReference>
<dbReference type="KEGG" id="vg:64767107"/>
<proteinExistence type="predicted"/>
<sequence length="48" mass="5619">MTECCASGSCEVCRGPSGYSSERREQIRRDLADYDPPWVREHRREGWT</sequence>
<gene>
    <name evidence="1" type="primary">186</name>
    <name evidence="1" type="ORF">SEA_PHRAPPUCCINO_186</name>
</gene>
<dbReference type="GeneID" id="64767107"/>
<evidence type="ECO:0000313" key="2">
    <source>
        <dbReference type="Proteomes" id="UP000316777"/>
    </source>
</evidence>
<reference evidence="1 2" key="1">
    <citation type="submission" date="2019-05" db="EMBL/GenBank/DDBJ databases">
        <authorList>
            <person name="Pope W.H."/>
            <person name="Garlena R.A."/>
            <person name="Russell D.A."/>
            <person name="Jacobs-Sera D."/>
            <person name="Hatfull G.F."/>
        </authorList>
    </citation>
    <scope>NUCLEOTIDE SEQUENCE [LARGE SCALE GENOMIC DNA]</scope>
</reference>
<keyword evidence="2" id="KW-1185">Reference proteome</keyword>
<evidence type="ECO:0000313" key="1">
    <source>
        <dbReference type="EMBL" id="QDH91861.1"/>
    </source>
</evidence>
<organism evidence="1 2">
    <name type="scientific">Mycobacterium phage Phrappuccino</name>
    <dbReference type="NCBI Taxonomy" id="2591223"/>
    <lineage>
        <taxon>Viruses</taxon>
        <taxon>Duplodnaviria</taxon>
        <taxon>Heunggongvirae</taxon>
        <taxon>Uroviricota</taxon>
        <taxon>Caudoviricetes</taxon>
        <taxon>Phrappuccinovirus</taxon>
        <taxon>Phrappuccinovirus phrappuccino</taxon>
        <taxon>Phreappuccinovirus Phrappuccino</taxon>
    </lineage>
</organism>
<dbReference type="RefSeq" id="YP_010059875.1">
    <property type="nucleotide sequence ID" value="NC_054727.1"/>
</dbReference>
<name>A0A514DE13_9CAUD</name>
<accession>A0A514DE13</accession>
<dbReference type="Proteomes" id="UP000316777">
    <property type="component" value="Segment"/>
</dbReference>
<protein>
    <submittedName>
        <fullName evidence="1">Uncharacterized protein</fullName>
    </submittedName>
</protein>